<protein>
    <submittedName>
        <fullName evidence="8">Transport protein</fullName>
    </submittedName>
</protein>
<feature type="transmembrane region" description="Helical" evidence="6">
    <location>
        <begin position="213"/>
        <end position="235"/>
    </location>
</feature>
<dbReference type="GO" id="GO:0022857">
    <property type="term" value="F:transmembrane transporter activity"/>
    <property type="evidence" value="ECO:0007669"/>
    <property type="project" value="InterPro"/>
</dbReference>
<feature type="transmembrane region" description="Helical" evidence="6">
    <location>
        <begin position="116"/>
        <end position="139"/>
    </location>
</feature>
<evidence type="ECO:0000256" key="5">
    <source>
        <dbReference type="ARBA" id="ARBA00023136"/>
    </source>
</evidence>
<evidence type="ECO:0000256" key="6">
    <source>
        <dbReference type="SAM" id="Phobius"/>
    </source>
</evidence>
<feature type="transmembrane region" description="Helical" evidence="6">
    <location>
        <begin position="306"/>
        <end position="328"/>
    </location>
</feature>
<dbReference type="HOGENOM" id="CLU_000960_2_5_9"/>
<feature type="transmembrane region" description="Helical" evidence="6">
    <location>
        <begin position="479"/>
        <end position="499"/>
    </location>
</feature>
<feature type="transmembrane region" description="Helical" evidence="6">
    <location>
        <begin position="340"/>
        <end position="363"/>
    </location>
</feature>
<feature type="transmembrane region" description="Helical" evidence="6">
    <location>
        <begin position="411"/>
        <end position="428"/>
    </location>
</feature>
<feature type="transmembrane region" description="Helical" evidence="6">
    <location>
        <begin position="369"/>
        <end position="390"/>
    </location>
</feature>
<dbReference type="PANTHER" id="PTHR23501:SF191">
    <property type="entry name" value="VACUOLAR BASIC AMINO ACID TRANSPORTER 4"/>
    <property type="match status" value="1"/>
</dbReference>
<evidence type="ECO:0000256" key="4">
    <source>
        <dbReference type="ARBA" id="ARBA00022989"/>
    </source>
</evidence>
<dbReference type="RefSeq" id="WP_003674934.1">
    <property type="nucleotide sequence ID" value="NZ_JBKZCI010000011.1"/>
</dbReference>
<dbReference type="AlphaFoldDB" id="A0A0S4NKY0"/>
<feature type="transmembrane region" description="Helical" evidence="6">
    <location>
        <begin position="151"/>
        <end position="173"/>
    </location>
</feature>
<evidence type="ECO:0000259" key="7">
    <source>
        <dbReference type="PROSITE" id="PS50850"/>
    </source>
</evidence>
<feature type="transmembrane region" description="Helical" evidence="6">
    <location>
        <begin position="241"/>
        <end position="258"/>
    </location>
</feature>
<keyword evidence="5 6" id="KW-0472">Membrane</keyword>
<dbReference type="Pfam" id="PF07690">
    <property type="entry name" value="MFS_1"/>
    <property type="match status" value="1"/>
</dbReference>
<feature type="transmembrane region" description="Helical" evidence="6">
    <location>
        <begin position="92"/>
        <end position="110"/>
    </location>
</feature>
<accession>A0A0S4NKY0</accession>
<gene>
    <name evidence="8" type="ORF">LRATCC53608_0668</name>
</gene>
<comment type="subcellular location">
    <subcellularLocation>
        <location evidence="1">Cell membrane</location>
        <topology evidence="1">Multi-pass membrane protein</topology>
    </subcellularLocation>
</comment>
<feature type="transmembrane region" description="Helical" evidence="6">
    <location>
        <begin position="279"/>
        <end position="300"/>
    </location>
</feature>
<dbReference type="GO" id="GO:0005886">
    <property type="term" value="C:plasma membrane"/>
    <property type="evidence" value="ECO:0007669"/>
    <property type="project" value="UniProtKB-SubCell"/>
</dbReference>
<keyword evidence="4 6" id="KW-1133">Transmembrane helix</keyword>
<reference evidence="8" key="2">
    <citation type="submission" date="2011-05" db="EMBL/GenBank/DDBJ databases">
        <authorList>
            <person name="Davey R."/>
        </authorList>
    </citation>
    <scope>NUCLEOTIDE SEQUENCE</scope>
    <source>
        <strain evidence="8">ATCC 53608</strain>
    </source>
</reference>
<dbReference type="PROSITE" id="PS50850">
    <property type="entry name" value="MFS"/>
    <property type="match status" value="1"/>
</dbReference>
<dbReference type="InterPro" id="IPR036259">
    <property type="entry name" value="MFS_trans_sf"/>
</dbReference>
<dbReference type="InterPro" id="IPR020846">
    <property type="entry name" value="MFS_dom"/>
</dbReference>
<name>A0A0S4NKY0_LIMR5</name>
<proteinExistence type="predicted"/>
<evidence type="ECO:0000256" key="1">
    <source>
        <dbReference type="ARBA" id="ARBA00004651"/>
    </source>
</evidence>
<feature type="domain" description="Major facilitator superfamily (MFS) profile" evidence="7">
    <location>
        <begin position="27"/>
        <end position="502"/>
    </location>
</feature>
<dbReference type="Gene3D" id="1.20.1720.10">
    <property type="entry name" value="Multidrug resistance protein D"/>
    <property type="match status" value="1"/>
</dbReference>
<keyword evidence="3 6" id="KW-0812">Transmembrane</keyword>
<evidence type="ECO:0000313" key="8">
    <source>
        <dbReference type="EMBL" id="CCC03420.1"/>
    </source>
</evidence>
<accession>F8KCV5</accession>
<dbReference type="InterPro" id="IPR011701">
    <property type="entry name" value="MFS"/>
</dbReference>
<dbReference type="Gene3D" id="1.20.1250.20">
    <property type="entry name" value="MFS general substrate transporter like domains"/>
    <property type="match status" value="1"/>
</dbReference>
<dbReference type="SUPFAM" id="SSF103473">
    <property type="entry name" value="MFS general substrate transporter"/>
    <property type="match status" value="1"/>
</dbReference>
<dbReference type="EMBL" id="FR854363">
    <property type="protein sequence ID" value="CCC03420.1"/>
    <property type="molecule type" value="Genomic_DNA"/>
</dbReference>
<evidence type="ECO:0000256" key="3">
    <source>
        <dbReference type="ARBA" id="ARBA00022692"/>
    </source>
</evidence>
<evidence type="ECO:0000256" key="2">
    <source>
        <dbReference type="ARBA" id="ARBA00022448"/>
    </source>
</evidence>
<dbReference type="PANTHER" id="PTHR23501">
    <property type="entry name" value="MAJOR FACILITATOR SUPERFAMILY"/>
    <property type="match status" value="1"/>
</dbReference>
<keyword evidence="2" id="KW-0813">Transport</keyword>
<sequence length="519" mass="56379">MLCSILFSTERIKGDEKVELQQRRTIVTGALLLSNIMAGMDGTIVNTALPAITSDLHGLQYMGWIIATFLLGMAVATPLWSKFGEHKGNKQAYITATSMFLVGAIFQGLAPNILWFIIARTVMGIGAGGMNTIPFIVFAELYDNLKKRAQVLGIASACFGTASIIGPLLGGWIVDALSWHWVFYVNVPIALIAITIISLFYKNVKKQAAGKPVDYLGATLLVVSLVMILVAVQLIGSASGLVVGCLFVVGLLLLGGMIKVDSKAVDPIVPSRLFKNRELVIDFTLFVIIWGSFIAFVTYIPMWAQGILGLSALLGGMTQIPGAVTNFIGSELVPVLQERWGKYWIVTCGAASIFIAYLGIMIGGQKTPFWLILFMGAFEGFGVGLVFNILQINVQTDAELRDVPIATSLGYLLRILSQTLMSAVYGVILNQELFQGVQTHHGITLRMLNKLSNAQTASSLPDKLLPTMRTILYNGYRDIIIAAVILIVIALILVVVLGWQNHCHQRELMALGNLKDTKS</sequence>
<feature type="transmembrane region" description="Helical" evidence="6">
    <location>
        <begin position="61"/>
        <end position="80"/>
    </location>
</feature>
<feature type="transmembrane region" description="Helical" evidence="6">
    <location>
        <begin position="179"/>
        <end position="201"/>
    </location>
</feature>
<organism evidence="8">
    <name type="scientific">Limosilactobacillus reuteri subsp. suis (strain ATCC 53608 / LMG 31752 / 1063)</name>
    <name type="common">Lactobacillus reuteri</name>
    <dbReference type="NCBI Taxonomy" id="927703"/>
    <lineage>
        <taxon>Bacteria</taxon>
        <taxon>Bacillati</taxon>
        <taxon>Bacillota</taxon>
        <taxon>Bacilli</taxon>
        <taxon>Lactobacillales</taxon>
        <taxon>Lactobacillaceae</taxon>
        <taxon>Limosilactobacillus</taxon>
    </lineage>
</organism>
<feature type="transmembrane region" description="Helical" evidence="6">
    <location>
        <begin position="26"/>
        <end position="49"/>
    </location>
</feature>
<reference evidence="8" key="1">
    <citation type="journal article" date="2011" name="J. Bacteriol.">
        <title>Genome sequence of the vertebrate gut symbiont Lactobacillus reuteri ATCC 53608.</title>
        <authorList>
            <person name="Heavens D."/>
            <person name="Tailford L.E."/>
            <person name="Crossman L."/>
            <person name="Jeffers F."/>
            <person name="Mackenzie D.A."/>
            <person name="Caccamo M."/>
            <person name="Juge N."/>
        </authorList>
    </citation>
    <scope>NUCLEOTIDE SEQUENCE [LARGE SCALE GENOMIC DNA]</scope>
    <source>
        <strain evidence="8">ATCC 53608</strain>
    </source>
</reference>